<evidence type="ECO:0000313" key="1">
    <source>
        <dbReference type="EMBL" id="KAJ2991536.1"/>
    </source>
</evidence>
<proteinExistence type="predicted"/>
<accession>A0ACC1PI22</accession>
<protein>
    <submittedName>
        <fullName evidence="1">Uncharacterized protein</fullName>
    </submittedName>
</protein>
<dbReference type="EMBL" id="JAPDGR010000324">
    <property type="protein sequence ID" value="KAJ2991536.1"/>
    <property type="molecule type" value="Genomic_DNA"/>
</dbReference>
<sequence>MSGFEIAGVVLGAIPLVISALEHYKAGKGAAATFFKWRDQLDTLIYRLKLQKCLLHLDLMELLRGAGVDDAVEEDLTEEECLRVLRDPNNEQAVREYLGVVYNMFLEVLGRYEEYLTILAGKLGHIRHPVHTEDDDLAALLVANKVGSLAFKKRVRFTIEKTVLRDLVEELREDRLSLQGIIKAMRTQSERTMRRPSYKANSLAKKFEQVRENVMPLFTAICRGCTCKCSKHHIRMKLDSRFRPESEPLEASKRKKAETMTKFDLMFDQGGQFYRTIVTARQETTTTESSAQKKQRSGKARFTPSITITDDDREIYPDTLQAKTVVDLCEAICQAKMSNRLLQLKLVNHNLLYDHIEPIPERYKERPSSEFLDLFLQKGYRNYDLRMTPKQQTLLALDVASSVLQLRQTCWLDVDFRSASMCLLWQGNGAEGTPNPALYIERIVHASKVPDNTIVAQTPEPKTTLLELAIILLEIWHHQPLDTCIDVLGLDAADTLETRRIAAIRWLEKTSSRLPLQHLAAVEQCLAVCSGRLRSWSDRDFIREYCEDIIKPLQESCKAWCANGWEELDTPNRSTEL</sequence>
<reference evidence="1" key="1">
    <citation type="submission" date="2022-10" db="EMBL/GenBank/DDBJ databases">
        <title>Genome Sequence of Xylaria curta.</title>
        <authorList>
            <person name="Buettner E."/>
        </authorList>
    </citation>
    <scope>NUCLEOTIDE SEQUENCE</scope>
    <source>
        <strain evidence="1">Babe10</strain>
    </source>
</reference>
<organism evidence="1 2">
    <name type="scientific">Xylaria curta</name>
    <dbReference type="NCBI Taxonomy" id="42375"/>
    <lineage>
        <taxon>Eukaryota</taxon>
        <taxon>Fungi</taxon>
        <taxon>Dikarya</taxon>
        <taxon>Ascomycota</taxon>
        <taxon>Pezizomycotina</taxon>
        <taxon>Sordariomycetes</taxon>
        <taxon>Xylariomycetidae</taxon>
        <taxon>Xylariales</taxon>
        <taxon>Xylariaceae</taxon>
        <taxon>Xylaria</taxon>
    </lineage>
</organism>
<name>A0ACC1PI22_9PEZI</name>
<keyword evidence="2" id="KW-1185">Reference proteome</keyword>
<comment type="caution">
    <text evidence="1">The sequence shown here is derived from an EMBL/GenBank/DDBJ whole genome shotgun (WGS) entry which is preliminary data.</text>
</comment>
<gene>
    <name evidence="1" type="ORF">NUW58_g2478</name>
</gene>
<evidence type="ECO:0000313" key="2">
    <source>
        <dbReference type="Proteomes" id="UP001143856"/>
    </source>
</evidence>
<dbReference type="Proteomes" id="UP001143856">
    <property type="component" value="Unassembled WGS sequence"/>
</dbReference>